<dbReference type="Proteomes" id="UP000821837">
    <property type="component" value="Unassembled WGS sequence"/>
</dbReference>
<organism evidence="1 2">
    <name type="scientific">Rhipicephalus sanguineus</name>
    <name type="common">Brown dog tick</name>
    <name type="synonym">Ixodes sanguineus</name>
    <dbReference type="NCBI Taxonomy" id="34632"/>
    <lineage>
        <taxon>Eukaryota</taxon>
        <taxon>Metazoa</taxon>
        <taxon>Ecdysozoa</taxon>
        <taxon>Arthropoda</taxon>
        <taxon>Chelicerata</taxon>
        <taxon>Arachnida</taxon>
        <taxon>Acari</taxon>
        <taxon>Parasitiformes</taxon>
        <taxon>Ixodida</taxon>
        <taxon>Ixodoidea</taxon>
        <taxon>Ixodidae</taxon>
        <taxon>Rhipicephalinae</taxon>
        <taxon>Rhipicephalus</taxon>
        <taxon>Rhipicephalus</taxon>
    </lineage>
</organism>
<keyword evidence="2" id="KW-1185">Reference proteome</keyword>
<protein>
    <submittedName>
        <fullName evidence="1">Uncharacterized protein</fullName>
    </submittedName>
</protein>
<reference evidence="1" key="2">
    <citation type="submission" date="2021-09" db="EMBL/GenBank/DDBJ databases">
        <authorList>
            <person name="Jia N."/>
            <person name="Wang J."/>
            <person name="Shi W."/>
            <person name="Du L."/>
            <person name="Sun Y."/>
            <person name="Zhan W."/>
            <person name="Jiang J."/>
            <person name="Wang Q."/>
            <person name="Zhang B."/>
            <person name="Ji P."/>
            <person name="Sakyi L.B."/>
            <person name="Cui X."/>
            <person name="Yuan T."/>
            <person name="Jiang B."/>
            <person name="Yang W."/>
            <person name="Lam T.T.-Y."/>
            <person name="Chang Q."/>
            <person name="Ding S."/>
            <person name="Wang X."/>
            <person name="Zhu J."/>
            <person name="Ruan X."/>
            <person name="Zhao L."/>
            <person name="Wei J."/>
            <person name="Que T."/>
            <person name="Du C."/>
            <person name="Cheng J."/>
            <person name="Dai P."/>
            <person name="Han X."/>
            <person name="Huang E."/>
            <person name="Gao Y."/>
            <person name="Liu J."/>
            <person name="Shao H."/>
            <person name="Ye R."/>
            <person name="Li L."/>
            <person name="Wei W."/>
            <person name="Wang X."/>
            <person name="Wang C."/>
            <person name="Huo Q."/>
            <person name="Li W."/>
            <person name="Guo W."/>
            <person name="Chen H."/>
            <person name="Chen S."/>
            <person name="Zhou L."/>
            <person name="Zhou L."/>
            <person name="Ni X."/>
            <person name="Tian J."/>
            <person name="Zhou Y."/>
            <person name="Sheng Y."/>
            <person name="Liu T."/>
            <person name="Pan Y."/>
            <person name="Xia L."/>
            <person name="Li J."/>
            <person name="Zhao F."/>
            <person name="Cao W."/>
        </authorList>
    </citation>
    <scope>NUCLEOTIDE SEQUENCE</scope>
    <source>
        <strain evidence="1">Rsan-2018</strain>
        <tissue evidence="1">Larvae</tissue>
    </source>
</reference>
<accession>A0A9D4PJZ8</accession>
<dbReference type="VEuPathDB" id="VectorBase:RSAN_037967"/>
<evidence type="ECO:0000313" key="2">
    <source>
        <dbReference type="Proteomes" id="UP000821837"/>
    </source>
</evidence>
<comment type="caution">
    <text evidence="1">The sequence shown here is derived from an EMBL/GenBank/DDBJ whole genome shotgun (WGS) entry which is preliminary data.</text>
</comment>
<name>A0A9D4PJZ8_RHISA</name>
<sequence>MVDAARDMLFRGEEEGWYATLLDAGKCLEDSGAKHKHLVIVWSTILESLSLNTSIREITVYTKRKSAEDLERLFEVVRSSKTIRSLNVYSFTNLNFFPRYNGHLPVEVSENYSLCSFRLLAMCEVTPESIWFDMYNTSWRNAGIVARAAHFVNRTRRDRRCALALKTVSRHPALMEELAEVLSVSDAKVASLIQARLSDMQGIHEFMRLAGVVKDRVTCRPRGDGRKQLHDLNEDCWRHVMRYVQLEDVRWSSETVDGTALP</sequence>
<reference evidence="1" key="1">
    <citation type="journal article" date="2020" name="Cell">
        <title>Large-Scale Comparative Analyses of Tick Genomes Elucidate Their Genetic Diversity and Vector Capacities.</title>
        <authorList>
            <consortium name="Tick Genome and Microbiome Consortium (TIGMIC)"/>
            <person name="Jia N."/>
            <person name="Wang J."/>
            <person name="Shi W."/>
            <person name="Du L."/>
            <person name="Sun Y."/>
            <person name="Zhan W."/>
            <person name="Jiang J.F."/>
            <person name="Wang Q."/>
            <person name="Zhang B."/>
            <person name="Ji P."/>
            <person name="Bell-Sakyi L."/>
            <person name="Cui X.M."/>
            <person name="Yuan T.T."/>
            <person name="Jiang B.G."/>
            <person name="Yang W.F."/>
            <person name="Lam T.T."/>
            <person name="Chang Q.C."/>
            <person name="Ding S.J."/>
            <person name="Wang X.J."/>
            <person name="Zhu J.G."/>
            <person name="Ruan X.D."/>
            <person name="Zhao L."/>
            <person name="Wei J.T."/>
            <person name="Ye R.Z."/>
            <person name="Que T.C."/>
            <person name="Du C.H."/>
            <person name="Zhou Y.H."/>
            <person name="Cheng J.X."/>
            <person name="Dai P.F."/>
            <person name="Guo W.B."/>
            <person name="Han X.H."/>
            <person name="Huang E.J."/>
            <person name="Li L.F."/>
            <person name="Wei W."/>
            <person name="Gao Y.C."/>
            <person name="Liu J.Z."/>
            <person name="Shao H.Z."/>
            <person name="Wang X."/>
            <person name="Wang C.C."/>
            <person name="Yang T.C."/>
            <person name="Huo Q.B."/>
            <person name="Li W."/>
            <person name="Chen H.Y."/>
            <person name="Chen S.E."/>
            <person name="Zhou L.G."/>
            <person name="Ni X.B."/>
            <person name="Tian J.H."/>
            <person name="Sheng Y."/>
            <person name="Liu T."/>
            <person name="Pan Y.S."/>
            <person name="Xia L.Y."/>
            <person name="Li J."/>
            <person name="Zhao F."/>
            <person name="Cao W.C."/>
        </authorList>
    </citation>
    <scope>NUCLEOTIDE SEQUENCE</scope>
    <source>
        <strain evidence="1">Rsan-2018</strain>
    </source>
</reference>
<dbReference type="AlphaFoldDB" id="A0A9D4PJZ8"/>
<dbReference type="EMBL" id="JABSTV010001253">
    <property type="protein sequence ID" value="KAH7944224.1"/>
    <property type="molecule type" value="Genomic_DNA"/>
</dbReference>
<proteinExistence type="predicted"/>
<gene>
    <name evidence="1" type="ORF">HPB52_017457</name>
</gene>
<evidence type="ECO:0000313" key="1">
    <source>
        <dbReference type="EMBL" id="KAH7944224.1"/>
    </source>
</evidence>